<dbReference type="Gene3D" id="1.10.10.60">
    <property type="entry name" value="Homeodomain-like"/>
    <property type="match status" value="1"/>
</dbReference>
<dbReference type="SUPFAM" id="SSF46689">
    <property type="entry name" value="Homeodomain-like"/>
    <property type="match status" value="1"/>
</dbReference>
<keyword evidence="1" id="KW-0805">Transcription regulation</keyword>
<feature type="transmembrane region" description="Helical" evidence="4">
    <location>
        <begin position="99"/>
        <end position="120"/>
    </location>
</feature>
<dbReference type="PANTHER" id="PTHR43280:SF29">
    <property type="entry name" value="ARAC-FAMILY TRANSCRIPTIONAL REGULATOR"/>
    <property type="match status" value="1"/>
</dbReference>
<keyword evidence="3" id="KW-0804">Transcription</keyword>
<feature type="domain" description="HTH araC/xylS-type" evidence="5">
    <location>
        <begin position="281"/>
        <end position="382"/>
    </location>
</feature>
<dbReference type="PROSITE" id="PS01124">
    <property type="entry name" value="HTH_ARAC_FAMILY_2"/>
    <property type="match status" value="1"/>
</dbReference>
<dbReference type="EMBL" id="FRXN01000003">
    <property type="protein sequence ID" value="SHO63440.1"/>
    <property type="molecule type" value="Genomic_DNA"/>
</dbReference>
<gene>
    <name evidence="6" type="ORF">SAMN04488108_2755</name>
</gene>
<accession>A0A1M7ZEX1</accession>
<evidence type="ECO:0000256" key="1">
    <source>
        <dbReference type="ARBA" id="ARBA00023015"/>
    </source>
</evidence>
<keyword evidence="4" id="KW-1133">Transmembrane helix</keyword>
<organism evidence="6 7">
    <name type="scientific">Algoriphagus zhangzhouensis</name>
    <dbReference type="NCBI Taxonomy" id="1073327"/>
    <lineage>
        <taxon>Bacteria</taxon>
        <taxon>Pseudomonadati</taxon>
        <taxon>Bacteroidota</taxon>
        <taxon>Cytophagia</taxon>
        <taxon>Cytophagales</taxon>
        <taxon>Cyclobacteriaceae</taxon>
        <taxon>Algoriphagus</taxon>
    </lineage>
</organism>
<dbReference type="Proteomes" id="UP000184609">
    <property type="component" value="Unassembled WGS sequence"/>
</dbReference>
<sequence length="386" mass="44712">MQLILDFLLIGGIIICFLILMLIFKKEKKTRSNIILGLFFILILLVFIHSYSQIHQIKWLFTLTYLPFEALAWIAAPLLCLYIESLFTKQKQFWRKKWFHFTPALLFTCFFSLPILIFWLSGAPKPSYIQNLIGLGETPLVFLESIYLIGYLSYSIRLYNRFKNLLNQSYSNYDIQWIGRLLWGAILITSIDLLTEIYLLLFGEELTFLAGSDAYITLAGILFLVFHLGYYGVNQSKILIPKHLYSPSIPHSEIITEKPSSPVTSPSYSPEDLKGLESDYLQLMQEEKPYLDEDLTLGKMAKLMEVSDKKLSAFLNQYLKISFYDLINQERIKAVCEKIKDPAFSHLTLLGIAFDCGFKSKTSFNRIFKKETGLSPSEYRKKYGEK</sequence>
<feature type="transmembrane region" description="Helical" evidence="4">
    <location>
        <begin position="140"/>
        <end position="160"/>
    </location>
</feature>
<dbReference type="InterPro" id="IPR020449">
    <property type="entry name" value="Tscrpt_reg_AraC-type_HTH"/>
</dbReference>
<feature type="transmembrane region" description="Helical" evidence="4">
    <location>
        <begin position="33"/>
        <end position="50"/>
    </location>
</feature>
<dbReference type="Pfam" id="PF12833">
    <property type="entry name" value="HTH_18"/>
    <property type="match status" value="1"/>
</dbReference>
<dbReference type="AlphaFoldDB" id="A0A1M7ZEX1"/>
<feature type="transmembrane region" description="Helical" evidence="4">
    <location>
        <begin position="214"/>
        <end position="233"/>
    </location>
</feature>
<dbReference type="GO" id="GO:0043565">
    <property type="term" value="F:sequence-specific DNA binding"/>
    <property type="evidence" value="ECO:0007669"/>
    <property type="project" value="InterPro"/>
</dbReference>
<dbReference type="InterPro" id="IPR009057">
    <property type="entry name" value="Homeodomain-like_sf"/>
</dbReference>
<dbReference type="GO" id="GO:0003700">
    <property type="term" value="F:DNA-binding transcription factor activity"/>
    <property type="evidence" value="ECO:0007669"/>
    <property type="project" value="InterPro"/>
</dbReference>
<evidence type="ECO:0000313" key="7">
    <source>
        <dbReference type="Proteomes" id="UP000184609"/>
    </source>
</evidence>
<reference evidence="7" key="1">
    <citation type="submission" date="2016-12" db="EMBL/GenBank/DDBJ databases">
        <authorList>
            <person name="Varghese N."/>
            <person name="Submissions S."/>
        </authorList>
    </citation>
    <scope>NUCLEOTIDE SEQUENCE [LARGE SCALE GENOMIC DNA]</scope>
    <source>
        <strain evidence="7">DSM 25035</strain>
    </source>
</reference>
<evidence type="ECO:0000313" key="6">
    <source>
        <dbReference type="EMBL" id="SHO63440.1"/>
    </source>
</evidence>
<dbReference type="OrthoDB" id="6283866at2"/>
<name>A0A1M7ZEX1_9BACT</name>
<dbReference type="InterPro" id="IPR018062">
    <property type="entry name" value="HTH_AraC-typ_CS"/>
</dbReference>
<dbReference type="SMART" id="SM00342">
    <property type="entry name" value="HTH_ARAC"/>
    <property type="match status" value="1"/>
</dbReference>
<dbReference type="RefSeq" id="WP_073572363.1">
    <property type="nucleotide sequence ID" value="NZ_FRXN01000003.1"/>
</dbReference>
<dbReference type="PROSITE" id="PS00041">
    <property type="entry name" value="HTH_ARAC_FAMILY_1"/>
    <property type="match status" value="1"/>
</dbReference>
<dbReference type="PRINTS" id="PR00032">
    <property type="entry name" value="HTHARAC"/>
</dbReference>
<proteinExistence type="predicted"/>
<dbReference type="PANTHER" id="PTHR43280">
    <property type="entry name" value="ARAC-FAMILY TRANSCRIPTIONAL REGULATOR"/>
    <property type="match status" value="1"/>
</dbReference>
<evidence type="ECO:0000259" key="5">
    <source>
        <dbReference type="PROSITE" id="PS01124"/>
    </source>
</evidence>
<evidence type="ECO:0000256" key="4">
    <source>
        <dbReference type="SAM" id="Phobius"/>
    </source>
</evidence>
<feature type="transmembrane region" description="Helical" evidence="4">
    <location>
        <begin position="181"/>
        <end position="202"/>
    </location>
</feature>
<dbReference type="InterPro" id="IPR018060">
    <property type="entry name" value="HTH_AraC"/>
</dbReference>
<keyword evidence="7" id="KW-1185">Reference proteome</keyword>
<feature type="transmembrane region" description="Helical" evidence="4">
    <location>
        <begin position="70"/>
        <end position="87"/>
    </location>
</feature>
<evidence type="ECO:0000256" key="2">
    <source>
        <dbReference type="ARBA" id="ARBA00023125"/>
    </source>
</evidence>
<feature type="transmembrane region" description="Helical" evidence="4">
    <location>
        <begin position="6"/>
        <end position="24"/>
    </location>
</feature>
<evidence type="ECO:0000256" key="3">
    <source>
        <dbReference type="ARBA" id="ARBA00023163"/>
    </source>
</evidence>
<keyword evidence="4" id="KW-0472">Membrane</keyword>
<keyword evidence="4" id="KW-0812">Transmembrane</keyword>
<protein>
    <submittedName>
        <fullName evidence="6">Helix-turn-helix domain-containing protein</fullName>
    </submittedName>
</protein>
<dbReference type="STRING" id="1073327.SAMN04488108_2755"/>
<keyword evidence="2" id="KW-0238">DNA-binding</keyword>